<feature type="domain" description="Poly A polymerase head" evidence="12">
    <location>
        <begin position="23"/>
        <end position="143"/>
    </location>
</feature>
<evidence type="ECO:0000259" key="14">
    <source>
        <dbReference type="Pfam" id="PF13735"/>
    </source>
</evidence>
<dbReference type="CDD" id="cd05398">
    <property type="entry name" value="NT_ClassII-CCAase"/>
    <property type="match status" value="1"/>
</dbReference>
<keyword evidence="2 11" id="KW-0808">Transferase</keyword>
<dbReference type="EMBL" id="CP022437">
    <property type="protein sequence ID" value="ASN05526.1"/>
    <property type="molecule type" value="Genomic_DNA"/>
</dbReference>
<keyword evidence="4 11" id="KW-0548">Nucleotidyltransferase</keyword>
<evidence type="ECO:0000256" key="4">
    <source>
        <dbReference type="ARBA" id="ARBA00022695"/>
    </source>
</evidence>
<keyword evidence="9 11" id="KW-0460">Magnesium</keyword>
<evidence type="ECO:0000256" key="11">
    <source>
        <dbReference type="HAMAP-Rule" id="MF_01263"/>
    </source>
</evidence>
<evidence type="ECO:0000256" key="6">
    <source>
        <dbReference type="ARBA" id="ARBA00022741"/>
    </source>
</evidence>
<dbReference type="Gene3D" id="3.30.460.10">
    <property type="entry name" value="Beta Polymerase, domain 2"/>
    <property type="match status" value="1"/>
</dbReference>
<feature type="binding site" evidence="11">
    <location>
        <position position="28"/>
    </location>
    <ligand>
        <name>ATP</name>
        <dbReference type="ChEBI" id="CHEBI:30616"/>
    </ligand>
</feature>
<dbReference type="Pfam" id="PF12627">
    <property type="entry name" value="PolyA_pol_RNAbd"/>
    <property type="match status" value="1"/>
</dbReference>
<dbReference type="InterPro" id="IPR032828">
    <property type="entry name" value="PolyA_RNA-bd"/>
</dbReference>
<gene>
    <name evidence="11" type="primary">cca</name>
    <name evidence="15" type="ORF">CFK40_11145</name>
</gene>
<dbReference type="Proteomes" id="UP000204391">
    <property type="component" value="Chromosome"/>
</dbReference>
<keyword evidence="16" id="KW-1185">Reference proteome</keyword>
<comment type="similarity">
    <text evidence="11">Belongs to the tRNA nucleotidyltransferase/poly(A) polymerase family. Bacterial CCA-adding enzyme type 3 subfamily.</text>
</comment>
<dbReference type="RefSeq" id="WP_089532375.1">
    <property type="nucleotide sequence ID" value="NZ_CP022437.1"/>
</dbReference>
<dbReference type="InterPro" id="IPR032810">
    <property type="entry name" value="CCA-adding_enz_C"/>
</dbReference>
<dbReference type="NCBIfam" id="NF009814">
    <property type="entry name" value="PRK13299.1"/>
    <property type="match status" value="1"/>
</dbReference>
<dbReference type="InterPro" id="IPR002646">
    <property type="entry name" value="PolA_pol_head_dom"/>
</dbReference>
<comment type="subunit">
    <text evidence="11">Homodimer.</text>
</comment>
<comment type="function">
    <text evidence="11">Catalyzes the addition and repair of the essential 3'-terminal CCA sequence in tRNAs without using a nucleic acid template. Adds these three nucleotides in the order of C, C, and A to the tRNA nucleotide-73, using CTP and ATP as substrates and producing inorganic pyrophosphate. tRNA 3'-terminal CCA addition is required both for tRNA processing and repair. Also involved in tRNA surveillance by mediating tandem CCA addition to generate a CCACCA at the 3' terminus of unstable tRNAs. While stable tRNAs receive only 3'-terminal CCA, unstable tRNAs are marked with CCACCA and rapidly degraded.</text>
</comment>
<sequence length="400" mass="46688">MLDQLFEEAIYIINKLEKYNYQAYFVGGCVRDYLLKRPISDIDIATSAPPEKVQLIFSNVIPIGLKHGTVIVRHLHKSYEVTTFRIDGKYSDNRRPDNVEFIQSIDEDLKRRDFTINALAMDSSGNIIDLFDGTLDLRKKVIRTVGKGSERFHEDPLRIIRALRFSSQLGFAIDTDTLKDMMVIGPEITKLAVERIRVEVTKFFGGSYIDNGINYLKKTEVHLYLPVMINYPYIIDKLPTRFDPLNGFSEIVTFFHYLEPSICMEEWFVSWKCSNQEKRDVKQLVKSIDYYKKYGLDKWLVYCLRAPYFDAFVRLLNLLYPSELLTKKEIILIHDSLVIHTREELEVDGHDLIALFPNKGKGPWIQEALNKIEKDVILNHVPNKNNELKDWIKWNPPEIS</sequence>
<evidence type="ECO:0000256" key="10">
    <source>
        <dbReference type="ARBA" id="ARBA00022884"/>
    </source>
</evidence>
<dbReference type="SUPFAM" id="SSF81891">
    <property type="entry name" value="Poly A polymerase C-terminal region-like"/>
    <property type="match status" value="1"/>
</dbReference>
<feature type="binding site" evidence="11">
    <location>
        <position position="28"/>
    </location>
    <ligand>
        <name>CTP</name>
        <dbReference type="ChEBI" id="CHEBI:37563"/>
    </ligand>
</feature>
<keyword evidence="8 11" id="KW-0067">ATP-binding</keyword>
<reference evidence="15 16" key="1">
    <citation type="journal article" date="2003" name="Int. J. Syst. Evol. Microbiol.">
        <title>Virgibacillus carmonensis sp. nov., Virgibacillus necropolis sp. nov. and Virgibacillus picturae sp. nov., three novel species isolated from deteriorated mural paintings, transfer of the species of the genus salibacillus to Virgibacillus, as Virgibacillus marismortui comb. nov. and Virgibacillus salexigens comb. nov., and emended description of the genus Virgibacillus.</title>
        <authorList>
            <person name="Heyrman J."/>
            <person name="Logan N.A."/>
            <person name="Busse H.J."/>
            <person name="Balcaen A."/>
            <person name="Lebbe L."/>
            <person name="Rodriguez-Diaz M."/>
            <person name="Swings J."/>
            <person name="De Vos P."/>
        </authorList>
    </citation>
    <scope>NUCLEOTIDE SEQUENCE [LARGE SCALE GENOMIC DNA]</scope>
    <source>
        <strain evidence="15 16">LMG 19488</strain>
    </source>
</reference>
<dbReference type="Pfam" id="PF01743">
    <property type="entry name" value="PolyA_pol"/>
    <property type="match status" value="1"/>
</dbReference>
<dbReference type="Pfam" id="PF13735">
    <property type="entry name" value="tRNA_NucTran2_2"/>
    <property type="match status" value="1"/>
</dbReference>
<comment type="miscellaneous">
    <text evidence="11">A single active site specifically recognizes both ATP and CTP and is responsible for their addition.</text>
</comment>
<feature type="binding site" evidence="11">
    <location>
        <position position="41"/>
    </location>
    <ligand>
        <name>Mg(2+)</name>
        <dbReference type="ChEBI" id="CHEBI:18420"/>
    </ligand>
</feature>
<evidence type="ECO:0000256" key="9">
    <source>
        <dbReference type="ARBA" id="ARBA00022842"/>
    </source>
</evidence>
<dbReference type="AlphaFoldDB" id="A0A221MCX1"/>
<evidence type="ECO:0000313" key="16">
    <source>
        <dbReference type="Proteomes" id="UP000204391"/>
    </source>
</evidence>
<feature type="binding site" evidence="11">
    <location>
        <position position="155"/>
    </location>
    <ligand>
        <name>CTP</name>
        <dbReference type="ChEBI" id="CHEBI:37563"/>
    </ligand>
</feature>
<dbReference type="GO" id="GO:0160016">
    <property type="term" value="F:CCACCA tRNA nucleotidyltransferase activity"/>
    <property type="evidence" value="ECO:0007669"/>
    <property type="project" value="RHEA"/>
</dbReference>
<dbReference type="GO" id="GO:0042245">
    <property type="term" value="P:RNA repair"/>
    <property type="evidence" value="ECO:0007669"/>
    <property type="project" value="UniProtKB-KW"/>
</dbReference>
<feature type="binding site" evidence="11">
    <location>
        <position position="155"/>
    </location>
    <ligand>
        <name>ATP</name>
        <dbReference type="ChEBI" id="CHEBI:30616"/>
    </ligand>
</feature>
<evidence type="ECO:0000313" key="15">
    <source>
        <dbReference type="EMBL" id="ASN05526.1"/>
    </source>
</evidence>
<dbReference type="OrthoDB" id="9805698at2"/>
<dbReference type="KEGG" id="vne:CFK40_11145"/>
<comment type="catalytic activity">
    <reaction evidence="11">
        <text>a tRNA precursor + 2 CTP + ATP = a tRNA with a 3' CCA end + 3 diphosphate</text>
        <dbReference type="Rhea" id="RHEA:14433"/>
        <dbReference type="Rhea" id="RHEA-COMP:10465"/>
        <dbReference type="Rhea" id="RHEA-COMP:10468"/>
        <dbReference type="ChEBI" id="CHEBI:30616"/>
        <dbReference type="ChEBI" id="CHEBI:33019"/>
        <dbReference type="ChEBI" id="CHEBI:37563"/>
        <dbReference type="ChEBI" id="CHEBI:74896"/>
        <dbReference type="ChEBI" id="CHEBI:83071"/>
        <dbReference type="EC" id="2.7.7.72"/>
    </reaction>
</comment>
<dbReference type="InterPro" id="IPR043519">
    <property type="entry name" value="NT_sf"/>
</dbReference>
<proteinExistence type="inferred from homology"/>
<dbReference type="InterPro" id="IPR023068">
    <property type="entry name" value="CCA-adding_enz_firmicutes"/>
</dbReference>
<feature type="binding site" evidence="11">
    <location>
        <position position="112"/>
    </location>
    <ligand>
        <name>CTP</name>
        <dbReference type="ChEBI" id="CHEBI:37563"/>
    </ligand>
</feature>
<dbReference type="EC" id="2.7.7.72" evidence="11"/>
<dbReference type="GO" id="GO:0001680">
    <property type="term" value="P:tRNA 3'-terminal CCA addition"/>
    <property type="evidence" value="ECO:0007669"/>
    <property type="project" value="UniProtKB-UniRule"/>
</dbReference>
<dbReference type="PANTHER" id="PTHR46173:SF1">
    <property type="entry name" value="CCA TRNA NUCLEOTIDYLTRANSFERASE 1, MITOCHONDRIAL"/>
    <property type="match status" value="1"/>
</dbReference>
<evidence type="ECO:0000259" key="13">
    <source>
        <dbReference type="Pfam" id="PF12627"/>
    </source>
</evidence>
<dbReference type="GO" id="GO:0000287">
    <property type="term" value="F:magnesium ion binding"/>
    <property type="evidence" value="ECO:0007669"/>
    <property type="project" value="UniProtKB-UniRule"/>
</dbReference>
<feature type="binding site" evidence="11">
    <location>
        <position position="31"/>
    </location>
    <ligand>
        <name>CTP</name>
        <dbReference type="ChEBI" id="CHEBI:37563"/>
    </ligand>
</feature>
<evidence type="ECO:0000256" key="8">
    <source>
        <dbReference type="ARBA" id="ARBA00022840"/>
    </source>
</evidence>
<keyword evidence="7 11" id="KW-0692">RNA repair</keyword>
<name>A0A221MCX1_9BACI</name>
<evidence type="ECO:0000256" key="3">
    <source>
        <dbReference type="ARBA" id="ARBA00022694"/>
    </source>
</evidence>
<organism evidence="15 16">
    <name type="scientific">Virgibacillus necropolis</name>
    <dbReference type="NCBI Taxonomy" id="163877"/>
    <lineage>
        <taxon>Bacteria</taxon>
        <taxon>Bacillati</taxon>
        <taxon>Bacillota</taxon>
        <taxon>Bacilli</taxon>
        <taxon>Bacillales</taxon>
        <taxon>Bacillaceae</taxon>
        <taxon>Virgibacillus</taxon>
    </lineage>
</organism>
<evidence type="ECO:0000259" key="12">
    <source>
        <dbReference type="Pfam" id="PF01743"/>
    </source>
</evidence>
<feature type="binding site" evidence="11">
    <location>
        <position position="158"/>
    </location>
    <ligand>
        <name>ATP</name>
        <dbReference type="ChEBI" id="CHEBI:30616"/>
    </ligand>
</feature>
<evidence type="ECO:0000256" key="7">
    <source>
        <dbReference type="ARBA" id="ARBA00022800"/>
    </source>
</evidence>
<dbReference type="HAMAP" id="MF_01263">
    <property type="entry name" value="CCA_bact_type3"/>
    <property type="match status" value="1"/>
</dbReference>
<dbReference type="GO" id="GO:0000049">
    <property type="term" value="F:tRNA binding"/>
    <property type="evidence" value="ECO:0007669"/>
    <property type="project" value="UniProtKB-UniRule"/>
</dbReference>
<feature type="binding site" evidence="11">
    <location>
        <position position="164"/>
    </location>
    <ligand>
        <name>CTP</name>
        <dbReference type="ChEBI" id="CHEBI:37563"/>
    </ligand>
</feature>
<evidence type="ECO:0000256" key="5">
    <source>
        <dbReference type="ARBA" id="ARBA00022723"/>
    </source>
</evidence>
<feature type="domain" description="CCA-adding enzyme C-terminal" evidence="14">
    <location>
        <begin position="266"/>
        <end position="391"/>
    </location>
</feature>
<dbReference type="Gene3D" id="1.10.246.80">
    <property type="match status" value="1"/>
</dbReference>
<dbReference type="SUPFAM" id="SSF81301">
    <property type="entry name" value="Nucleotidyltransferase"/>
    <property type="match status" value="1"/>
</dbReference>
<keyword evidence="10 11" id="KW-0694">RNA-binding</keyword>
<feature type="binding site" evidence="11">
    <location>
        <position position="158"/>
    </location>
    <ligand>
        <name>CTP</name>
        <dbReference type="ChEBI" id="CHEBI:37563"/>
    </ligand>
</feature>
<feature type="binding site" evidence="11">
    <location>
        <position position="112"/>
    </location>
    <ligand>
        <name>ATP</name>
        <dbReference type="ChEBI" id="CHEBI:30616"/>
    </ligand>
</feature>
<dbReference type="Gene3D" id="1.20.58.560">
    <property type="match status" value="1"/>
</dbReference>
<accession>A0A221MCX1</accession>
<feature type="binding site" evidence="11">
    <location>
        <position position="161"/>
    </location>
    <ligand>
        <name>ATP</name>
        <dbReference type="ChEBI" id="CHEBI:30616"/>
    </ligand>
</feature>
<dbReference type="GO" id="GO:0005524">
    <property type="term" value="F:ATP binding"/>
    <property type="evidence" value="ECO:0007669"/>
    <property type="project" value="UniProtKB-UniRule"/>
</dbReference>
<dbReference type="GO" id="GO:0004810">
    <property type="term" value="F:CCA tRNA nucleotidyltransferase activity"/>
    <property type="evidence" value="ECO:0007669"/>
    <property type="project" value="UniProtKB-UniRule"/>
</dbReference>
<protein>
    <recommendedName>
        <fullName evidence="11">CCA-adding enzyme</fullName>
        <ecNumber evidence="11">2.7.7.72</ecNumber>
    </recommendedName>
    <alternativeName>
        <fullName evidence="11">CCA tRNA nucleotidyltransferase</fullName>
    </alternativeName>
    <alternativeName>
        <fullName evidence="11">tRNA CCA-pyrophosphorylase</fullName>
    </alternativeName>
    <alternativeName>
        <fullName evidence="11">tRNA adenylyl-/cytidylyl- transferase</fullName>
    </alternativeName>
    <alternativeName>
        <fullName evidence="11">tRNA nucleotidyltransferase</fullName>
    </alternativeName>
    <alternativeName>
        <fullName evidence="11">tRNA-NT</fullName>
    </alternativeName>
</protein>
<feature type="binding site" evidence="11">
    <location>
        <position position="31"/>
    </location>
    <ligand>
        <name>ATP</name>
        <dbReference type="ChEBI" id="CHEBI:30616"/>
    </ligand>
</feature>
<comment type="cofactor">
    <cofactor evidence="1 11">
        <name>Mg(2+)</name>
        <dbReference type="ChEBI" id="CHEBI:18420"/>
    </cofactor>
</comment>
<feature type="binding site" evidence="11">
    <location>
        <position position="164"/>
    </location>
    <ligand>
        <name>ATP</name>
        <dbReference type="ChEBI" id="CHEBI:30616"/>
    </ligand>
</feature>
<comment type="catalytic activity">
    <reaction evidence="11">
        <text>a tRNA with a 3' CCA end + 2 CTP + ATP = a tRNA with a 3' CCACCA end + 3 diphosphate</text>
        <dbReference type="Rhea" id="RHEA:76235"/>
        <dbReference type="Rhea" id="RHEA-COMP:10468"/>
        <dbReference type="Rhea" id="RHEA-COMP:18655"/>
        <dbReference type="ChEBI" id="CHEBI:30616"/>
        <dbReference type="ChEBI" id="CHEBI:33019"/>
        <dbReference type="ChEBI" id="CHEBI:37563"/>
        <dbReference type="ChEBI" id="CHEBI:83071"/>
        <dbReference type="ChEBI" id="CHEBI:195187"/>
    </reaction>
</comment>
<dbReference type="PANTHER" id="PTHR46173">
    <property type="entry name" value="CCA TRNA NUCLEOTIDYLTRANSFERASE 1, MITOCHONDRIAL"/>
    <property type="match status" value="1"/>
</dbReference>
<evidence type="ECO:0000256" key="1">
    <source>
        <dbReference type="ARBA" id="ARBA00001946"/>
    </source>
</evidence>
<keyword evidence="6 11" id="KW-0547">Nucleotide-binding</keyword>
<dbReference type="Gene3D" id="1.10.3090.10">
    <property type="entry name" value="cca-adding enzyme, domain 2"/>
    <property type="match status" value="1"/>
</dbReference>
<evidence type="ECO:0000256" key="2">
    <source>
        <dbReference type="ARBA" id="ARBA00022679"/>
    </source>
</evidence>
<feature type="binding site" evidence="11">
    <location>
        <position position="161"/>
    </location>
    <ligand>
        <name>CTP</name>
        <dbReference type="ChEBI" id="CHEBI:37563"/>
    </ligand>
</feature>
<dbReference type="InterPro" id="IPR050264">
    <property type="entry name" value="Bact_CCA-adding_enz_type3_sf"/>
</dbReference>
<keyword evidence="3 11" id="KW-0819">tRNA processing</keyword>
<feature type="domain" description="tRNA nucleotidyltransferase/poly(A) polymerase RNA and SrmB- binding" evidence="13">
    <location>
        <begin position="170"/>
        <end position="226"/>
    </location>
</feature>
<keyword evidence="5 11" id="KW-0479">Metal-binding</keyword>
<feature type="binding site" evidence="11">
    <location>
        <position position="43"/>
    </location>
    <ligand>
        <name>Mg(2+)</name>
        <dbReference type="ChEBI" id="CHEBI:18420"/>
    </ligand>
</feature>